<name>A0ABX2ZVX9_9BACI</name>
<evidence type="ECO:0000256" key="2">
    <source>
        <dbReference type="ARBA" id="ARBA00023015"/>
    </source>
</evidence>
<sequence length="295" mass="33812">MYLEKINYLIEVAKEKSIIKTAEKLHTSPSVISQFITQMEKEWGLKIFTRTKTGTIPTEEGQVVIRKAAEILSKYEEMKEEINVQANLSKTILKIAYVPSVTNVVFDSILELKRESPEIDVYMYEMGPMEVLANIKSGKSDLGLLPINEFQLKSEVDINYKKIYEGKLCICVGKDSPLRSYELLTPENLINEKFALYDGWHVKRIFDLFFDEVNILFSATNTEIIKNAVIEGLAITLTYDKTLDSDINVLTGKIFTIPIELPNFNPNPIWYIQANNKPVSSITKRFLQLLKKEIE</sequence>
<evidence type="ECO:0000313" key="7">
    <source>
        <dbReference type="Proteomes" id="UP000094580"/>
    </source>
</evidence>
<dbReference type="InterPro" id="IPR000847">
    <property type="entry name" value="LysR_HTH_N"/>
</dbReference>
<gene>
    <name evidence="6" type="ORF">BED47_18105</name>
</gene>
<evidence type="ECO:0000256" key="1">
    <source>
        <dbReference type="ARBA" id="ARBA00009437"/>
    </source>
</evidence>
<comment type="similarity">
    <text evidence="1">Belongs to the LysR transcriptional regulatory family.</text>
</comment>
<dbReference type="CDD" id="cd05466">
    <property type="entry name" value="PBP2_LTTR_substrate"/>
    <property type="match status" value="1"/>
</dbReference>
<keyword evidence="4" id="KW-0804">Transcription</keyword>
<organism evidence="6 7">
    <name type="scientific">Gottfriedia luciferensis</name>
    <dbReference type="NCBI Taxonomy" id="178774"/>
    <lineage>
        <taxon>Bacteria</taxon>
        <taxon>Bacillati</taxon>
        <taxon>Bacillota</taxon>
        <taxon>Bacilli</taxon>
        <taxon>Bacillales</taxon>
        <taxon>Bacillaceae</taxon>
        <taxon>Gottfriedia</taxon>
    </lineage>
</organism>
<comment type="caution">
    <text evidence="6">The sequence shown here is derived from an EMBL/GenBank/DDBJ whole genome shotgun (WGS) entry which is preliminary data.</text>
</comment>
<dbReference type="Gene3D" id="1.10.10.10">
    <property type="entry name" value="Winged helix-like DNA-binding domain superfamily/Winged helix DNA-binding domain"/>
    <property type="match status" value="1"/>
</dbReference>
<dbReference type="RefSeq" id="WP_069033028.1">
    <property type="nucleotide sequence ID" value="NZ_MDKC01000005.1"/>
</dbReference>
<dbReference type="InterPro" id="IPR005119">
    <property type="entry name" value="LysR_subst-bd"/>
</dbReference>
<dbReference type="InterPro" id="IPR036388">
    <property type="entry name" value="WH-like_DNA-bd_sf"/>
</dbReference>
<evidence type="ECO:0000256" key="3">
    <source>
        <dbReference type="ARBA" id="ARBA00023125"/>
    </source>
</evidence>
<dbReference type="Pfam" id="PF03466">
    <property type="entry name" value="LysR_substrate"/>
    <property type="match status" value="1"/>
</dbReference>
<dbReference type="SUPFAM" id="SSF46785">
    <property type="entry name" value="Winged helix' DNA-binding domain"/>
    <property type="match status" value="1"/>
</dbReference>
<keyword evidence="2" id="KW-0805">Transcription regulation</keyword>
<protein>
    <recommendedName>
        <fullName evidence="5">HTH lysR-type domain-containing protein</fullName>
    </recommendedName>
</protein>
<keyword evidence="3" id="KW-0238">DNA-binding</keyword>
<accession>A0ABX2ZVX9</accession>
<dbReference type="EMBL" id="MDKC01000005">
    <property type="protein sequence ID" value="ODG92830.1"/>
    <property type="molecule type" value="Genomic_DNA"/>
</dbReference>
<dbReference type="Proteomes" id="UP000094580">
    <property type="component" value="Unassembled WGS sequence"/>
</dbReference>
<dbReference type="Pfam" id="PF00126">
    <property type="entry name" value="HTH_1"/>
    <property type="match status" value="1"/>
</dbReference>
<dbReference type="PROSITE" id="PS50931">
    <property type="entry name" value="HTH_LYSR"/>
    <property type="match status" value="1"/>
</dbReference>
<proteinExistence type="inferred from homology"/>
<evidence type="ECO:0000256" key="4">
    <source>
        <dbReference type="ARBA" id="ARBA00023163"/>
    </source>
</evidence>
<feature type="domain" description="HTH lysR-type" evidence="5">
    <location>
        <begin position="1"/>
        <end position="58"/>
    </location>
</feature>
<dbReference type="PANTHER" id="PTHR30126:SF40">
    <property type="entry name" value="HTH-TYPE TRANSCRIPTIONAL REGULATOR GLTR"/>
    <property type="match status" value="1"/>
</dbReference>
<dbReference type="SUPFAM" id="SSF53850">
    <property type="entry name" value="Periplasmic binding protein-like II"/>
    <property type="match status" value="1"/>
</dbReference>
<dbReference type="Gene3D" id="3.40.190.290">
    <property type="match status" value="1"/>
</dbReference>
<reference evidence="6 7" key="1">
    <citation type="submission" date="2016-07" db="EMBL/GenBank/DDBJ databases">
        <authorList>
            <person name="Townsley L."/>
            <person name="Shank E.A."/>
        </authorList>
    </citation>
    <scope>NUCLEOTIDE SEQUENCE [LARGE SCALE GENOMIC DNA]</scope>
    <source>
        <strain evidence="6 7">CH01</strain>
    </source>
</reference>
<evidence type="ECO:0000313" key="6">
    <source>
        <dbReference type="EMBL" id="ODG92830.1"/>
    </source>
</evidence>
<dbReference type="PANTHER" id="PTHR30126">
    <property type="entry name" value="HTH-TYPE TRANSCRIPTIONAL REGULATOR"/>
    <property type="match status" value="1"/>
</dbReference>
<evidence type="ECO:0000259" key="5">
    <source>
        <dbReference type="PROSITE" id="PS50931"/>
    </source>
</evidence>
<dbReference type="InterPro" id="IPR036390">
    <property type="entry name" value="WH_DNA-bd_sf"/>
</dbReference>
<keyword evidence="7" id="KW-1185">Reference proteome</keyword>